<evidence type="ECO:0000256" key="1">
    <source>
        <dbReference type="SAM" id="SignalP"/>
    </source>
</evidence>
<reference evidence="2 3" key="2">
    <citation type="journal article" date="2016" name="Int. J. Syst. Evol. Microbiol.">
        <title>Flavisolibacter tropicus sp. nov., isolated from tropical soil.</title>
        <authorList>
            <person name="Lee J.J."/>
            <person name="Kang M.S."/>
            <person name="Kim G.S."/>
            <person name="Lee C.S."/>
            <person name="Lim S."/>
            <person name="Lee J."/>
            <person name="Roh S.H."/>
            <person name="Kang H."/>
            <person name="Ha J.M."/>
            <person name="Bae S."/>
            <person name="Jung H.Y."/>
            <person name="Kim M.K."/>
        </authorList>
    </citation>
    <scope>NUCLEOTIDE SEQUENCE [LARGE SCALE GENOMIC DNA]</scope>
    <source>
        <strain evidence="2 3">LCS9</strain>
    </source>
</reference>
<dbReference type="AlphaFoldDB" id="A0A172TTV5"/>
<dbReference type="OrthoDB" id="672868at2"/>
<accession>A0A172TTV5</accession>
<keyword evidence="1" id="KW-0732">Signal</keyword>
<protein>
    <submittedName>
        <fullName evidence="2">Uncharacterized protein</fullName>
    </submittedName>
</protein>
<evidence type="ECO:0000313" key="3">
    <source>
        <dbReference type="Proteomes" id="UP000077177"/>
    </source>
</evidence>
<dbReference type="RefSeq" id="WP_066403522.1">
    <property type="nucleotide sequence ID" value="NZ_CP011390.1"/>
</dbReference>
<reference evidence="3" key="1">
    <citation type="submission" date="2015-01" db="EMBL/GenBank/DDBJ databases">
        <title>Flavisolibacter sp./LCS9/ whole genome sequencing.</title>
        <authorList>
            <person name="Kim M.K."/>
            <person name="Srinivasan S."/>
            <person name="Lee J.-J."/>
        </authorList>
    </citation>
    <scope>NUCLEOTIDE SEQUENCE [LARGE SCALE GENOMIC DNA]</scope>
    <source>
        <strain evidence="3">LCS9</strain>
    </source>
</reference>
<dbReference type="KEGG" id="fla:SY85_08445"/>
<organism evidence="2 3">
    <name type="scientific">Flavisolibacter tropicus</name>
    <dbReference type="NCBI Taxonomy" id="1492898"/>
    <lineage>
        <taxon>Bacteria</taxon>
        <taxon>Pseudomonadati</taxon>
        <taxon>Bacteroidota</taxon>
        <taxon>Chitinophagia</taxon>
        <taxon>Chitinophagales</taxon>
        <taxon>Chitinophagaceae</taxon>
        <taxon>Flavisolibacter</taxon>
    </lineage>
</organism>
<proteinExistence type="predicted"/>
<dbReference type="Proteomes" id="UP000077177">
    <property type="component" value="Chromosome"/>
</dbReference>
<keyword evidence="3" id="KW-1185">Reference proteome</keyword>
<feature type="signal peptide" evidence="1">
    <location>
        <begin position="1"/>
        <end position="19"/>
    </location>
</feature>
<gene>
    <name evidence="2" type="ORF">SY85_08445</name>
</gene>
<feature type="chain" id="PRO_5008001146" evidence="1">
    <location>
        <begin position="20"/>
        <end position="119"/>
    </location>
</feature>
<evidence type="ECO:0000313" key="2">
    <source>
        <dbReference type="EMBL" id="ANE50525.1"/>
    </source>
</evidence>
<dbReference type="EMBL" id="CP011390">
    <property type="protein sequence ID" value="ANE50525.1"/>
    <property type="molecule type" value="Genomic_DNA"/>
</dbReference>
<sequence>MKASILTCLLIFTTIITQAQKPRDGSYTFAIAFAEWGGKSQGNTCTVIVKGSQVKVINNGTGTLKQFKGEVMDEGILMIHRTGRWIIGHDAKDKYAKQIGGCSDGPAEIDFKNKRFWIC</sequence>
<name>A0A172TTV5_9BACT</name>